<evidence type="ECO:0000256" key="6">
    <source>
        <dbReference type="ARBA" id="ARBA00022840"/>
    </source>
</evidence>
<dbReference type="Gene3D" id="3.40.50.300">
    <property type="entry name" value="P-loop containing nucleotide triphosphate hydrolases"/>
    <property type="match status" value="1"/>
</dbReference>
<dbReference type="EMBL" id="CP043046">
    <property type="protein sequence ID" value="QEI06097.1"/>
    <property type="molecule type" value="Genomic_DNA"/>
</dbReference>
<dbReference type="GO" id="GO:0015424">
    <property type="term" value="F:ABC-type amino acid transporter activity"/>
    <property type="evidence" value="ECO:0007669"/>
    <property type="project" value="InterPro"/>
</dbReference>
<evidence type="ECO:0000256" key="1">
    <source>
        <dbReference type="ARBA" id="ARBA00004202"/>
    </source>
</evidence>
<proteinExistence type="inferred from homology"/>
<dbReference type="InterPro" id="IPR027417">
    <property type="entry name" value="P-loop_NTPase"/>
</dbReference>
<sequence>MTSDSSSAASGDVIRASGIHKTFDKKQVLEDIHLTLKKGKVLALCGPSGCGKSTLLRIISGLEAPSKGTVELNGTAINRKALRHPSIRGRIGFVFQRPALYPNMRVLENITLALVEVKKLSRRQAEEKAYDMLHKVHLADQIHAWPSTLSGGQAQRASIARALALEPEVLLLDEPTSALDPELVHEVLEVLRTLAHGGTTMAVATHELGFASEVAHDVAFFDQGRNIETQATRDFFRSPRSPRAARFIESILHP</sequence>
<dbReference type="InterPro" id="IPR017871">
    <property type="entry name" value="ABC_transporter-like_CS"/>
</dbReference>
<name>A0A5C0B0E4_9BURK</name>
<dbReference type="PANTHER" id="PTHR43166">
    <property type="entry name" value="AMINO ACID IMPORT ATP-BINDING PROTEIN"/>
    <property type="match status" value="1"/>
</dbReference>
<accession>A0A5C0B0E4</accession>
<dbReference type="PANTHER" id="PTHR43166:SF9">
    <property type="entry name" value="GLUTAMATE_ASPARTATE IMPORT ATP-BINDING PROTEIN GLTL"/>
    <property type="match status" value="1"/>
</dbReference>
<evidence type="ECO:0000313" key="10">
    <source>
        <dbReference type="EMBL" id="QEI06097.1"/>
    </source>
</evidence>
<keyword evidence="7" id="KW-0029">Amino-acid transport</keyword>
<keyword evidence="11" id="KW-1185">Reference proteome</keyword>
<dbReference type="InterPro" id="IPR003439">
    <property type="entry name" value="ABC_transporter-like_ATP-bd"/>
</dbReference>
<dbReference type="GO" id="GO:0005886">
    <property type="term" value="C:plasma membrane"/>
    <property type="evidence" value="ECO:0007669"/>
    <property type="project" value="UniProtKB-SubCell"/>
</dbReference>
<evidence type="ECO:0000259" key="9">
    <source>
        <dbReference type="PROSITE" id="PS50893"/>
    </source>
</evidence>
<evidence type="ECO:0000256" key="8">
    <source>
        <dbReference type="ARBA" id="ARBA00023136"/>
    </source>
</evidence>
<comment type="similarity">
    <text evidence="2">Belongs to the ABC transporter superfamily.</text>
</comment>
<dbReference type="Proteomes" id="UP000325161">
    <property type="component" value="Chromosome"/>
</dbReference>
<keyword evidence="8" id="KW-0472">Membrane</keyword>
<dbReference type="InterPro" id="IPR050086">
    <property type="entry name" value="MetN_ABC_transporter-like"/>
</dbReference>
<dbReference type="GO" id="GO:0005524">
    <property type="term" value="F:ATP binding"/>
    <property type="evidence" value="ECO:0007669"/>
    <property type="project" value="UniProtKB-KW"/>
</dbReference>
<dbReference type="PROSITE" id="PS50893">
    <property type="entry name" value="ABC_TRANSPORTER_2"/>
    <property type="match status" value="1"/>
</dbReference>
<dbReference type="KEGG" id="pacr:FXN63_09810"/>
<evidence type="ECO:0000256" key="2">
    <source>
        <dbReference type="ARBA" id="ARBA00005417"/>
    </source>
</evidence>
<keyword evidence="3" id="KW-0813">Transport</keyword>
<evidence type="ECO:0000256" key="4">
    <source>
        <dbReference type="ARBA" id="ARBA00022475"/>
    </source>
</evidence>
<dbReference type="GO" id="GO:0016887">
    <property type="term" value="F:ATP hydrolysis activity"/>
    <property type="evidence" value="ECO:0007669"/>
    <property type="project" value="InterPro"/>
</dbReference>
<comment type="subcellular location">
    <subcellularLocation>
        <location evidence="1">Cell membrane</location>
        <topology evidence="1">Peripheral membrane protein</topology>
    </subcellularLocation>
</comment>
<evidence type="ECO:0000256" key="5">
    <source>
        <dbReference type="ARBA" id="ARBA00022741"/>
    </source>
</evidence>
<keyword evidence="5" id="KW-0547">Nucleotide-binding</keyword>
<feature type="domain" description="ABC transporter" evidence="9">
    <location>
        <begin position="14"/>
        <end position="248"/>
    </location>
</feature>
<dbReference type="PIRSF" id="PIRSF039085">
    <property type="entry name" value="ABC_ATPase_HisP"/>
    <property type="match status" value="1"/>
</dbReference>
<dbReference type="InterPro" id="IPR003593">
    <property type="entry name" value="AAA+_ATPase"/>
</dbReference>
<evidence type="ECO:0000256" key="3">
    <source>
        <dbReference type="ARBA" id="ARBA00022448"/>
    </source>
</evidence>
<keyword evidence="4" id="KW-1003">Cell membrane</keyword>
<dbReference type="RefSeq" id="WP_148814480.1">
    <property type="nucleotide sequence ID" value="NZ_CP043046.1"/>
</dbReference>
<dbReference type="PROSITE" id="PS00211">
    <property type="entry name" value="ABC_TRANSPORTER_1"/>
    <property type="match status" value="1"/>
</dbReference>
<dbReference type="SMART" id="SM00382">
    <property type="entry name" value="AAA"/>
    <property type="match status" value="1"/>
</dbReference>
<dbReference type="AlphaFoldDB" id="A0A5C0B0E4"/>
<reference evidence="10 11" key="1">
    <citation type="submission" date="2019-08" db="EMBL/GenBank/DDBJ databases">
        <title>Amphibian skin-associated Pigmentiphaga: genome sequence and occurrence across geography and hosts.</title>
        <authorList>
            <person name="Bletz M.C."/>
            <person name="Bunk B."/>
            <person name="Sproeer C."/>
            <person name="Biwer P."/>
            <person name="Reiter S."/>
            <person name="Rabemananjara F.C.E."/>
            <person name="Schulz S."/>
            <person name="Overmann J."/>
            <person name="Vences M."/>
        </authorList>
    </citation>
    <scope>NUCLEOTIDE SEQUENCE [LARGE SCALE GENOMIC DNA]</scope>
    <source>
        <strain evidence="10 11">Mada1488</strain>
    </source>
</reference>
<dbReference type="OrthoDB" id="9802264at2"/>
<gene>
    <name evidence="10" type="ORF">FXN63_09810</name>
</gene>
<organism evidence="10 11">
    <name type="scientific">Pigmentiphaga aceris</name>
    <dbReference type="NCBI Taxonomy" id="1940612"/>
    <lineage>
        <taxon>Bacteria</taxon>
        <taxon>Pseudomonadati</taxon>
        <taxon>Pseudomonadota</taxon>
        <taxon>Betaproteobacteria</taxon>
        <taxon>Burkholderiales</taxon>
        <taxon>Alcaligenaceae</taxon>
        <taxon>Pigmentiphaga</taxon>
    </lineage>
</organism>
<dbReference type="InterPro" id="IPR030679">
    <property type="entry name" value="ABC_ATPase_HisP-typ"/>
</dbReference>
<dbReference type="SUPFAM" id="SSF52540">
    <property type="entry name" value="P-loop containing nucleoside triphosphate hydrolases"/>
    <property type="match status" value="1"/>
</dbReference>
<evidence type="ECO:0000256" key="7">
    <source>
        <dbReference type="ARBA" id="ARBA00022970"/>
    </source>
</evidence>
<evidence type="ECO:0000313" key="11">
    <source>
        <dbReference type="Proteomes" id="UP000325161"/>
    </source>
</evidence>
<protein>
    <submittedName>
        <fullName evidence="10">Amino acid ABC transporter ATP-binding protein</fullName>
    </submittedName>
</protein>
<keyword evidence="6 10" id="KW-0067">ATP-binding</keyword>
<dbReference type="Pfam" id="PF00005">
    <property type="entry name" value="ABC_tran"/>
    <property type="match status" value="1"/>
</dbReference>